<keyword evidence="5" id="KW-0539">Nucleus</keyword>
<evidence type="ECO:0000313" key="9">
    <source>
        <dbReference type="EMBL" id="KAK7685677.1"/>
    </source>
</evidence>
<dbReference type="Pfam" id="PF12706">
    <property type="entry name" value="Lactamase_B_2"/>
    <property type="match status" value="1"/>
</dbReference>
<evidence type="ECO:0000256" key="5">
    <source>
        <dbReference type="ARBA" id="ARBA00023242"/>
    </source>
</evidence>
<evidence type="ECO:0000256" key="3">
    <source>
        <dbReference type="ARBA" id="ARBA00022763"/>
    </source>
</evidence>
<feature type="region of interest" description="Disordered" evidence="6">
    <location>
        <begin position="1"/>
        <end position="129"/>
    </location>
</feature>
<feature type="domain" description="Metallo-beta-lactamase" evidence="8">
    <location>
        <begin position="400"/>
        <end position="567"/>
    </location>
</feature>
<dbReference type="PANTHER" id="PTHR23240:SF6">
    <property type="entry name" value="DNA CROSS-LINK REPAIR 1A PROTEIN"/>
    <property type="match status" value="1"/>
</dbReference>
<dbReference type="CDD" id="cd16273">
    <property type="entry name" value="SNM1A-1C-like_MBL-fold"/>
    <property type="match status" value="1"/>
</dbReference>
<reference evidence="9 10" key="1">
    <citation type="submission" date="2022-09" db="EMBL/GenBank/DDBJ databases">
        <authorList>
            <person name="Palmer J.M."/>
        </authorList>
    </citation>
    <scope>NUCLEOTIDE SEQUENCE [LARGE SCALE GENOMIC DNA]</scope>
    <source>
        <strain evidence="9 10">DSM 7382</strain>
    </source>
</reference>
<accession>A0AAW0G7D8</accession>
<dbReference type="SUPFAM" id="SSF56281">
    <property type="entry name" value="Metallo-hydrolase/oxidoreductase"/>
    <property type="match status" value="1"/>
</dbReference>
<evidence type="ECO:0000256" key="4">
    <source>
        <dbReference type="ARBA" id="ARBA00023204"/>
    </source>
</evidence>
<dbReference type="GO" id="GO:0005634">
    <property type="term" value="C:nucleus"/>
    <property type="evidence" value="ECO:0007669"/>
    <property type="project" value="UniProtKB-SubCell"/>
</dbReference>
<feature type="region of interest" description="Disordered" evidence="6">
    <location>
        <begin position="172"/>
        <end position="214"/>
    </location>
</feature>
<evidence type="ECO:0000256" key="6">
    <source>
        <dbReference type="SAM" id="MobiDB-lite"/>
    </source>
</evidence>
<keyword evidence="10" id="KW-1185">Reference proteome</keyword>
<evidence type="ECO:0000313" key="10">
    <source>
        <dbReference type="Proteomes" id="UP001385951"/>
    </source>
</evidence>
<protein>
    <submittedName>
        <fullName evidence="9">Uncharacterized protein</fullName>
    </submittedName>
</protein>
<dbReference type="GO" id="GO:0003684">
    <property type="term" value="F:damaged DNA binding"/>
    <property type="evidence" value="ECO:0007669"/>
    <property type="project" value="TreeGrafter"/>
</dbReference>
<dbReference type="InterPro" id="IPR001279">
    <property type="entry name" value="Metallo-B-lactamas"/>
</dbReference>
<comment type="caution">
    <text evidence="9">The sequence shown here is derived from an EMBL/GenBank/DDBJ whole genome shotgun (WGS) entry which is preliminary data.</text>
</comment>
<dbReference type="PANTHER" id="PTHR23240">
    <property type="entry name" value="DNA CROSS-LINK REPAIR PROTEIN PSO2/SNM1-RELATED"/>
    <property type="match status" value="1"/>
</dbReference>
<comment type="subcellular location">
    <subcellularLocation>
        <location evidence="1">Nucleus</location>
    </subcellularLocation>
</comment>
<organism evidence="9 10">
    <name type="scientific">Cerrena zonata</name>
    <dbReference type="NCBI Taxonomy" id="2478898"/>
    <lineage>
        <taxon>Eukaryota</taxon>
        <taxon>Fungi</taxon>
        <taxon>Dikarya</taxon>
        <taxon>Basidiomycota</taxon>
        <taxon>Agaricomycotina</taxon>
        <taxon>Agaricomycetes</taxon>
        <taxon>Polyporales</taxon>
        <taxon>Cerrenaceae</taxon>
        <taxon>Cerrena</taxon>
    </lineage>
</organism>
<dbReference type="AlphaFoldDB" id="A0AAW0G7D8"/>
<dbReference type="Proteomes" id="UP001385951">
    <property type="component" value="Unassembled WGS sequence"/>
</dbReference>
<dbReference type="InterPro" id="IPR011084">
    <property type="entry name" value="DRMBL"/>
</dbReference>
<feature type="compositionally biased region" description="Acidic residues" evidence="6">
    <location>
        <begin position="72"/>
        <end position="81"/>
    </location>
</feature>
<name>A0AAW0G7D8_9APHY</name>
<feature type="compositionally biased region" description="Polar residues" evidence="6">
    <location>
        <begin position="84"/>
        <end position="114"/>
    </location>
</feature>
<gene>
    <name evidence="9" type="ORF">QCA50_011021</name>
</gene>
<proteinExistence type="inferred from homology"/>
<keyword evidence="4" id="KW-0234">DNA repair</keyword>
<comment type="similarity">
    <text evidence="2">Belongs to the DNA repair metallo-beta-lactamase (DRMBL) family.</text>
</comment>
<evidence type="ECO:0000256" key="1">
    <source>
        <dbReference type="ARBA" id="ARBA00004123"/>
    </source>
</evidence>
<sequence length="807" mass="88840">MSKKRKDSAQSSTLLDFFGKGGSPANKKPKTQTQNRSKKTPVKRERFTVAPEDIIVIDSDDENDNIVKPEPLDADFSDVEIVDQPSSRNRPSSRLTNGHSENVSPTKAASSHTSYGHAELLDPPPPPVDGAIESFGIPYLLLEEGDNGSFGFPTLLNEPSKDDLRIPKECSIPSTPMLESSNTPLKRPLPVTSNSNEEQCPISKPKHTPNRTNHLGVIDISDDEWGTGDDEMAVENTLNLDADTSTTFPDIDLTLDDDPLEDVTPGSETCPICGLLFDAVSAMEIQQHVNSCLDSGAGPSHKREETPSKPLRTISSLRATSVDSLQLLTKTEDEETKPRGSNAFSTIMNGYKENQAWKEASAAEDRNFRATKGNGGRRKAPFYKVMTGMPIAVDAFRYGAIPGVTAYFLTHAHSDHYTNLSSNWKNGPIYCSEGTANLIKHMLGVDAKWVHPLPMDIPTIIPDTGDVRVTLIEANHCPGSCLFLFEGKQTVDAGDSTFKSQQVGSARMFRYLHCGDFRASPQHVLHPAVKGKKIDCVYLDTTYLDPRYCFPSQPQVIDACAELAKRLVTGRSVLKNAQTRNMSGWFVKKEESNDKPPSDKGKTLVVVGTYSIGKERIVKAIAKALQTKVYCDARKTAILRCQSDTELDALLTSDPLSAGVHLVPLGVIASDKLKLYVERWRGHFSKAIGFRPTGWTYSQPSGSDSLPSISSVIARSQQRTFTSANLNPMKNSTTTLQVYGVPYSEHSSFFELTCFALSFDWGRMIATVNVGSEASRGKMAKWVEKWDAERKKRGKVEVVSHRAPDYW</sequence>
<feature type="domain" description="DNA repair metallo-beta-lactamase" evidence="7">
    <location>
        <begin position="646"/>
        <end position="771"/>
    </location>
</feature>
<dbReference type="GO" id="GO:0006303">
    <property type="term" value="P:double-strand break repair via nonhomologous end joining"/>
    <property type="evidence" value="ECO:0007669"/>
    <property type="project" value="TreeGrafter"/>
</dbReference>
<dbReference type="Gene3D" id="3.40.50.12650">
    <property type="match status" value="1"/>
</dbReference>
<dbReference type="EMBL" id="JASBNA010000019">
    <property type="protein sequence ID" value="KAK7685677.1"/>
    <property type="molecule type" value="Genomic_DNA"/>
</dbReference>
<dbReference type="Pfam" id="PF07522">
    <property type="entry name" value="DRMBL"/>
    <property type="match status" value="1"/>
</dbReference>
<dbReference type="Gene3D" id="3.60.15.10">
    <property type="entry name" value="Ribonuclease Z/Hydroxyacylglutathione hydrolase-like"/>
    <property type="match status" value="1"/>
</dbReference>
<dbReference type="GO" id="GO:0035312">
    <property type="term" value="F:5'-3' DNA exonuclease activity"/>
    <property type="evidence" value="ECO:0007669"/>
    <property type="project" value="TreeGrafter"/>
</dbReference>
<feature type="compositionally biased region" description="Polar residues" evidence="6">
    <location>
        <begin position="172"/>
        <end position="184"/>
    </location>
</feature>
<keyword evidence="3" id="KW-0227">DNA damage</keyword>
<evidence type="ECO:0000259" key="7">
    <source>
        <dbReference type="Pfam" id="PF07522"/>
    </source>
</evidence>
<evidence type="ECO:0000259" key="8">
    <source>
        <dbReference type="Pfam" id="PF12706"/>
    </source>
</evidence>
<dbReference type="FunFam" id="3.40.50.12650:FF:000007">
    <property type="entry name" value="DNA cross-link repair 1A protein, variant"/>
    <property type="match status" value="1"/>
</dbReference>
<evidence type="ECO:0000256" key="2">
    <source>
        <dbReference type="ARBA" id="ARBA00010304"/>
    </source>
</evidence>
<dbReference type="GO" id="GO:0036297">
    <property type="term" value="P:interstrand cross-link repair"/>
    <property type="evidence" value="ECO:0007669"/>
    <property type="project" value="TreeGrafter"/>
</dbReference>
<dbReference type="InterPro" id="IPR036866">
    <property type="entry name" value="RibonucZ/Hydroxyglut_hydro"/>
</dbReference>